<dbReference type="GO" id="GO:0006355">
    <property type="term" value="P:regulation of DNA-templated transcription"/>
    <property type="evidence" value="ECO:0007669"/>
    <property type="project" value="InterPro"/>
</dbReference>
<proteinExistence type="predicted"/>
<reference evidence="1 2" key="1">
    <citation type="journal article" date="2016" name="Nat. Commun.">
        <title>Thousands of microbial genomes shed light on interconnected biogeochemical processes in an aquifer system.</title>
        <authorList>
            <person name="Anantharaman K."/>
            <person name="Brown C.T."/>
            <person name="Hug L.A."/>
            <person name="Sharon I."/>
            <person name="Castelle C.J."/>
            <person name="Probst A.J."/>
            <person name="Thomas B.C."/>
            <person name="Singh A."/>
            <person name="Wilkins M.J."/>
            <person name="Karaoz U."/>
            <person name="Brodie E.L."/>
            <person name="Williams K.H."/>
            <person name="Hubbard S.S."/>
            <person name="Banfield J.F."/>
        </authorList>
    </citation>
    <scope>NUCLEOTIDE SEQUENCE [LARGE SCALE GENOMIC DNA]</scope>
</reference>
<comment type="caution">
    <text evidence="1">The sequence shown here is derived from an EMBL/GenBank/DDBJ whole genome shotgun (WGS) entry which is preliminary data.</text>
</comment>
<evidence type="ECO:0008006" key="3">
    <source>
        <dbReference type="Google" id="ProtNLM"/>
    </source>
</evidence>
<evidence type="ECO:0000313" key="1">
    <source>
        <dbReference type="EMBL" id="OGD93813.1"/>
    </source>
</evidence>
<sequence length="77" mass="9085">MQRINITLPDNLAADIRRTIPKRARSKFIAEAVDERLKRKKDLKKDLIKSLKANRELDRQIMEDFKYADADALKYIP</sequence>
<gene>
    <name evidence="1" type="ORF">A3A48_02135</name>
</gene>
<accession>A0A1F5GPJ1</accession>
<dbReference type="Gene3D" id="1.10.1220.10">
    <property type="entry name" value="Met repressor-like"/>
    <property type="match status" value="1"/>
</dbReference>
<dbReference type="InterPro" id="IPR013321">
    <property type="entry name" value="Arc_rbn_hlx_hlx"/>
</dbReference>
<dbReference type="EMBL" id="MFBN01000058">
    <property type="protein sequence ID" value="OGD93813.1"/>
    <property type="molecule type" value="Genomic_DNA"/>
</dbReference>
<organism evidence="1 2">
    <name type="scientific">Candidatus Curtissbacteria bacterium RIFCSPLOWO2_01_FULL_37_9</name>
    <dbReference type="NCBI Taxonomy" id="1797724"/>
    <lineage>
        <taxon>Bacteria</taxon>
        <taxon>Candidatus Curtissiibacteriota</taxon>
    </lineage>
</organism>
<dbReference type="Proteomes" id="UP000178336">
    <property type="component" value="Unassembled WGS sequence"/>
</dbReference>
<name>A0A1F5GPJ1_9BACT</name>
<protein>
    <recommendedName>
        <fullName evidence="3">Ribbon-helix-helix protein CopG domain-containing protein</fullName>
    </recommendedName>
</protein>
<dbReference type="AlphaFoldDB" id="A0A1F5GPJ1"/>
<evidence type="ECO:0000313" key="2">
    <source>
        <dbReference type="Proteomes" id="UP000178336"/>
    </source>
</evidence>